<dbReference type="PANTHER" id="PTHR43214:SF41">
    <property type="entry name" value="NITRATE_NITRITE RESPONSE REGULATOR PROTEIN NARP"/>
    <property type="match status" value="1"/>
</dbReference>
<name>A0A916TEE3_9ACTN</name>
<reference evidence="6" key="1">
    <citation type="journal article" date="2014" name="Int. J. Syst. Evol. Microbiol.">
        <title>Complete genome sequence of Corynebacterium casei LMG S-19264T (=DSM 44701T), isolated from a smear-ripened cheese.</title>
        <authorList>
            <consortium name="US DOE Joint Genome Institute (JGI-PGF)"/>
            <person name="Walter F."/>
            <person name="Albersmeier A."/>
            <person name="Kalinowski J."/>
            <person name="Ruckert C."/>
        </authorList>
    </citation>
    <scope>NUCLEOTIDE SEQUENCE</scope>
    <source>
        <strain evidence="6">CGMCC 1.12827</strain>
    </source>
</reference>
<dbReference type="GO" id="GO:0000160">
    <property type="term" value="P:phosphorelay signal transduction system"/>
    <property type="evidence" value="ECO:0007669"/>
    <property type="project" value="InterPro"/>
</dbReference>
<dbReference type="PANTHER" id="PTHR43214">
    <property type="entry name" value="TWO-COMPONENT RESPONSE REGULATOR"/>
    <property type="match status" value="1"/>
</dbReference>
<dbReference type="SUPFAM" id="SSF46894">
    <property type="entry name" value="C-terminal effector domain of the bipartite response regulators"/>
    <property type="match status" value="1"/>
</dbReference>
<evidence type="ECO:0000313" key="6">
    <source>
        <dbReference type="EMBL" id="GGB41809.1"/>
    </source>
</evidence>
<dbReference type="InterPro" id="IPR011006">
    <property type="entry name" value="CheY-like_superfamily"/>
</dbReference>
<proteinExistence type="predicted"/>
<dbReference type="GO" id="GO:0006355">
    <property type="term" value="P:regulation of DNA-templated transcription"/>
    <property type="evidence" value="ECO:0007669"/>
    <property type="project" value="InterPro"/>
</dbReference>
<dbReference type="InterPro" id="IPR016032">
    <property type="entry name" value="Sig_transdc_resp-reg_C-effctor"/>
</dbReference>
<dbReference type="Proteomes" id="UP000621454">
    <property type="component" value="Unassembled WGS sequence"/>
</dbReference>
<dbReference type="SUPFAM" id="SSF52172">
    <property type="entry name" value="CheY-like"/>
    <property type="match status" value="1"/>
</dbReference>
<dbReference type="PROSITE" id="PS50110">
    <property type="entry name" value="RESPONSE_REGULATORY"/>
    <property type="match status" value="1"/>
</dbReference>
<evidence type="ECO:0000256" key="3">
    <source>
        <dbReference type="ARBA" id="ARBA00023163"/>
    </source>
</evidence>
<dbReference type="Pfam" id="PF00072">
    <property type="entry name" value="Response_reg"/>
    <property type="match status" value="1"/>
</dbReference>
<dbReference type="SMART" id="SM00448">
    <property type="entry name" value="REC"/>
    <property type="match status" value="1"/>
</dbReference>
<keyword evidence="1" id="KW-0805">Transcription regulation</keyword>
<keyword evidence="2" id="KW-0238">DNA-binding</keyword>
<feature type="modified residue" description="4-aspartylphosphate" evidence="4">
    <location>
        <position position="51"/>
    </location>
</feature>
<dbReference type="SMART" id="SM00421">
    <property type="entry name" value="HTH_LUXR"/>
    <property type="match status" value="1"/>
</dbReference>
<keyword evidence="3" id="KW-0804">Transcription</keyword>
<dbReference type="EMBL" id="BMGC01000029">
    <property type="protein sequence ID" value="GGB41809.1"/>
    <property type="molecule type" value="Genomic_DNA"/>
</dbReference>
<reference evidence="6" key="2">
    <citation type="submission" date="2020-09" db="EMBL/GenBank/DDBJ databases">
        <authorList>
            <person name="Sun Q."/>
            <person name="Zhou Y."/>
        </authorList>
    </citation>
    <scope>NUCLEOTIDE SEQUENCE</scope>
    <source>
        <strain evidence="6">CGMCC 1.12827</strain>
    </source>
</reference>
<evidence type="ECO:0000259" key="5">
    <source>
        <dbReference type="PROSITE" id="PS50110"/>
    </source>
</evidence>
<gene>
    <name evidence="6" type="ORF">GCM10011489_31740</name>
</gene>
<evidence type="ECO:0000256" key="2">
    <source>
        <dbReference type="ARBA" id="ARBA00023125"/>
    </source>
</evidence>
<dbReference type="InterPro" id="IPR036388">
    <property type="entry name" value="WH-like_DNA-bd_sf"/>
</dbReference>
<accession>A0A916TEE3</accession>
<feature type="domain" description="Response regulatory" evidence="5">
    <location>
        <begin position="4"/>
        <end position="116"/>
    </location>
</feature>
<dbReference type="InterPro" id="IPR039420">
    <property type="entry name" value="WalR-like"/>
</dbReference>
<comment type="caution">
    <text evidence="6">The sequence shown here is derived from an EMBL/GenBank/DDBJ whole genome shotgun (WGS) entry which is preliminary data.</text>
</comment>
<dbReference type="AlphaFoldDB" id="A0A916TEE3"/>
<dbReference type="Gene3D" id="3.40.50.2300">
    <property type="match status" value="1"/>
</dbReference>
<keyword evidence="7" id="KW-1185">Reference proteome</keyword>
<sequence length="214" mass="23216">MTARLAIVEDHRLVREAVSARMTGWGYRVVAEAEQLDELVGRDDIDVVLLDLDLGAAGIADDAVVERLVGSGVGVVILSALASSRHVRRMIRAGSAAVVSKHDELSDLHKAVEAALAGSTWMTPTLARAVLDDPDAQRPALSHKELEALRFYACGMKLDSVARRMGIAPSTAKQYIDRVRHKYELVGQHARTKSELYTAAVDDGFIVRDHPAPS</sequence>
<evidence type="ECO:0000256" key="4">
    <source>
        <dbReference type="PROSITE-ProRule" id="PRU00169"/>
    </source>
</evidence>
<dbReference type="InterPro" id="IPR001789">
    <property type="entry name" value="Sig_transdc_resp-reg_receiver"/>
</dbReference>
<protein>
    <submittedName>
        <fullName evidence="6">Helix-turn-helix transcriptional regulator</fullName>
    </submittedName>
</protein>
<dbReference type="Gene3D" id="1.10.10.10">
    <property type="entry name" value="Winged helix-like DNA-binding domain superfamily/Winged helix DNA-binding domain"/>
    <property type="match status" value="1"/>
</dbReference>
<dbReference type="RefSeq" id="WP_188587571.1">
    <property type="nucleotide sequence ID" value="NZ_BMGC01000029.1"/>
</dbReference>
<dbReference type="InterPro" id="IPR000792">
    <property type="entry name" value="Tscrpt_reg_LuxR_C"/>
</dbReference>
<evidence type="ECO:0000256" key="1">
    <source>
        <dbReference type="ARBA" id="ARBA00023015"/>
    </source>
</evidence>
<evidence type="ECO:0000313" key="7">
    <source>
        <dbReference type="Proteomes" id="UP000621454"/>
    </source>
</evidence>
<keyword evidence="4" id="KW-0597">Phosphoprotein</keyword>
<dbReference type="GO" id="GO:0003677">
    <property type="term" value="F:DNA binding"/>
    <property type="evidence" value="ECO:0007669"/>
    <property type="project" value="UniProtKB-KW"/>
</dbReference>
<organism evidence="6 7">
    <name type="scientific">Gordonia jinhuaensis</name>
    <dbReference type="NCBI Taxonomy" id="1517702"/>
    <lineage>
        <taxon>Bacteria</taxon>
        <taxon>Bacillati</taxon>
        <taxon>Actinomycetota</taxon>
        <taxon>Actinomycetes</taxon>
        <taxon>Mycobacteriales</taxon>
        <taxon>Gordoniaceae</taxon>
        <taxon>Gordonia</taxon>
    </lineage>
</organism>